<dbReference type="PANTHER" id="PTHR12919:SF20">
    <property type="entry name" value="SMALL RIBOSOMAL SUBUNIT PROTEIN BS16M"/>
    <property type="match status" value="1"/>
</dbReference>
<sequence length="141" mass="15555">MAVVIRLKRMGRRNHPTYRITVADSQKPTDGRTLENLGVYDPIHPRPEFREKIDVERARHWLSVGAKPSHTVQNILKRAGAFEGVAAKPKRARDGRSKETNKSKRRAALKAGREQAKAARRDARVAAKKAAAAAAGEASAE</sequence>
<keyword evidence="6" id="KW-1185">Reference proteome</keyword>
<dbReference type="OrthoDB" id="9807878at2"/>
<dbReference type="HAMAP" id="MF_00385">
    <property type="entry name" value="Ribosomal_bS16"/>
    <property type="match status" value="1"/>
</dbReference>
<reference evidence="5 6" key="1">
    <citation type="submission" date="2019-02" db="EMBL/GenBank/DDBJ databases">
        <title>Deep-cultivation of Planctomycetes and their phenomic and genomic characterization uncovers novel biology.</title>
        <authorList>
            <person name="Wiegand S."/>
            <person name="Jogler M."/>
            <person name="Boedeker C."/>
            <person name="Pinto D."/>
            <person name="Vollmers J."/>
            <person name="Rivas-Marin E."/>
            <person name="Kohn T."/>
            <person name="Peeters S.H."/>
            <person name="Heuer A."/>
            <person name="Rast P."/>
            <person name="Oberbeckmann S."/>
            <person name="Bunk B."/>
            <person name="Jeske O."/>
            <person name="Meyerdierks A."/>
            <person name="Storesund J.E."/>
            <person name="Kallscheuer N."/>
            <person name="Luecker S."/>
            <person name="Lage O.M."/>
            <person name="Pohl T."/>
            <person name="Merkel B.J."/>
            <person name="Hornburger P."/>
            <person name="Mueller R.-W."/>
            <person name="Bruemmer F."/>
            <person name="Labrenz M."/>
            <person name="Spormann A.M."/>
            <person name="Op den Camp H."/>
            <person name="Overmann J."/>
            <person name="Amann R."/>
            <person name="Jetten M.S.M."/>
            <person name="Mascher T."/>
            <person name="Medema M.H."/>
            <person name="Devos D.P."/>
            <person name="Kaster A.-K."/>
            <person name="Ovreas L."/>
            <person name="Rohde M."/>
            <person name="Galperin M.Y."/>
            <person name="Jogler C."/>
        </authorList>
    </citation>
    <scope>NUCLEOTIDE SEQUENCE [LARGE SCALE GENOMIC DNA]</scope>
    <source>
        <strain evidence="5 6">Pla163</strain>
    </source>
</reference>
<evidence type="ECO:0000256" key="3">
    <source>
        <dbReference type="HAMAP-Rule" id="MF_00385"/>
    </source>
</evidence>
<feature type="compositionally biased region" description="Basic and acidic residues" evidence="4">
    <location>
        <begin position="111"/>
        <end position="123"/>
    </location>
</feature>
<dbReference type="InterPro" id="IPR023803">
    <property type="entry name" value="Ribosomal_bS16_dom_sf"/>
</dbReference>
<dbReference type="EMBL" id="CP036290">
    <property type="protein sequence ID" value="QDU85180.1"/>
    <property type="molecule type" value="Genomic_DNA"/>
</dbReference>
<dbReference type="SUPFAM" id="SSF54565">
    <property type="entry name" value="Ribosomal protein S16"/>
    <property type="match status" value="1"/>
</dbReference>
<dbReference type="GO" id="GO:0006412">
    <property type="term" value="P:translation"/>
    <property type="evidence" value="ECO:0007669"/>
    <property type="project" value="UniProtKB-UniRule"/>
</dbReference>
<dbReference type="Proteomes" id="UP000319342">
    <property type="component" value="Chromosome"/>
</dbReference>
<dbReference type="GO" id="GO:0003735">
    <property type="term" value="F:structural constituent of ribosome"/>
    <property type="evidence" value="ECO:0007669"/>
    <property type="project" value="InterPro"/>
</dbReference>
<name>A0A518D141_9BACT</name>
<dbReference type="PROSITE" id="PS00732">
    <property type="entry name" value="RIBOSOMAL_S16"/>
    <property type="match status" value="1"/>
</dbReference>
<dbReference type="AlphaFoldDB" id="A0A518D141"/>
<evidence type="ECO:0000256" key="1">
    <source>
        <dbReference type="ARBA" id="ARBA00022980"/>
    </source>
</evidence>
<dbReference type="Pfam" id="PF00886">
    <property type="entry name" value="Ribosomal_S16"/>
    <property type="match status" value="1"/>
</dbReference>
<evidence type="ECO:0000313" key="6">
    <source>
        <dbReference type="Proteomes" id="UP000319342"/>
    </source>
</evidence>
<accession>A0A518D141</accession>
<comment type="similarity">
    <text evidence="3">Belongs to the bacterial ribosomal protein bS16 family.</text>
</comment>
<evidence type="ECO:0000313" key="5">
    <source>
        <dbReference type="EMBL" id="QDU85180.1"/>
    </source>
</evidence>
<dbReference type="Gene3D" id="3.30.1320.10">
    <property type="match status" value="1"/>
</dbReference>
<gene>
    <name evidence="3 5" type="primary">rpsP</name>
    <name evidence="5" type="ORF">Pla163_23080</name>
</gene>
<organism evidence="5 6">
    <name type="scientific">Rohdeia mirabilis</name>
    <dbReference type="NCBI Taxonomy" id="2528008"/>
    <lineage>
        <taxon>Bacteria</taxon>
        <taxon>Pseudomonadati</taxon>
        <taxon>Planctomycetota</taxon>
        <taxon>Planctomycetia</taxon>
        <taxon>Planctomycetia incertae sedis</taxon>
        <taxon>Rohdeia</taxon>
    </lineage>
</organism>
<evidence type="ECO:0000256" key="2">
    <source>
        <dbReference type="ARBA" id="ARBA00023274"/>
    </source>
</evidence>
<proteinExistence type="inferred from homology"/>
<dbReference type="InterPro" id="IPR000307">
    <property type="entry name" value="Ribosomal_bS16"/>
</dbReference>
<dbReference type="RefSeq" id="WP_145188067.1">
    <property type="nucleotide sequence ID" value="NZ_CP036290.1"/>
</dbReference>
<feature type="region of interest" description="Disordered" evidence="4">
    <location>
        <begin position="86"/>
        <end position="123"/>
    </location>
</feature>
<dbReference type="GO" id="GO:0005737">
    <property type="term" value="C:cytoplasm"/>
    <property type="evidence" value="ECO:0007669"/>
    <property type="project" value="UniProtKB-ARBA"/>
</dbReference>
<evidence type="ECO:0000256" key="4">
    <source>
        <dbReference type="SAM" id="MobiDB-lite"/>
    </source>
</evidence>
<dbReference type="NCBIfam" id="TIGR00002">
    <property type="entry name" value="S16"/>
    <property type="match status" value="1"/>
</dbReference>
<keyword evidence="1 3" id="KW-0689">Ribosomal protein</keyword>
<dbReference type="InterPro" id="IPR020592">
    <property type="entry name" value="Ribosomal_bS16_CS"/>
</dbReference>
<feature type="compositionally biased region" description="Basic and acidic residues" evidence="4">
    <location>
        <begin position="92"/>
        <end position="102"/>
    </location>
</feature>
<protein>
    <recommendedName>
        <fullName evidence="3">Small ribosomal subunit protein bS16</fullName>
    </recommendedName>
</protein>
<keyword evidence="2 3" id="KW-0687">Ribonucleoprotein</keyword>
<dbReference type="PANTHER" id="PTHR12919">
    <property type="entry name" value="30S RIBOSOMAL PROTEIN S16"/>
    <property type="match status" value="1"/>
</dbReference>
<dbReference type="GO" id="GO:0015935">
    <property type="term" value="C:small ribosomal subunit"/>
    <property type="evidence" value="ECO:0007669"/>
    <property type="project" value="TreeGrafter"/>
</dbReference>